<dbReference type="Proteomes" id="UP000324800">
    <property type="component" value="Unassembled WGS sequence"/>
</dbReference>
<gene>
    <name evidence="1" type="ORF">EZS28_042252</name>
</gene>
<organism evidence="1 2">
    <name type="scientific">Streblomastix strix</name>
    <dbReference type="NCBI Taxonomy" id="222440"/>
    <lineage>
        <taxon>Eukaryota</taxon>
        <taxon>Metamonada</taxon>
        <taxon>Preaxostyla</taxon>
        <taxon>Oxymonadida</taxon>
        <taxon>Streblomastigidae</taxon>
        <taxon>Streblomastix</taxon>
    </lineage>
</organism>
<protein>
    <submittedName>
        <fullName evidence="1">Uncharacterized protein</fullName>
    </submittedName>
</protein>
<comment type="caution">
    <text evidence="1">The sequence shown here is derived from an EMBL/GenBank/DDBJ whole genome shotgun (WGS) entry which is preliminary data.</text>
</comment>
<evidence type="ECO:0000313" key="2">
    <source>
        <dbReference type="Proteomes" id="UP000324800"/>
    </source>
</evidence>
<proteinExistence type="predicted"/>
<dbReference type="AlphaFoldDB" id="A0A5J4TX67"/>
<evidence type="ECO:0000313" key="1">
    <source>
        <dbReference type="EMBL" id="KAA6362221.1"/>
    </source>
</evidence>
<dbReference type="EMBL" id="SNRW01024501">
    <property type="protein sequence ID" value="KAA6362221.1"/>
    <property type="molecule type" value="Genomic_DNA"/>
</dbReference>
<name>A0A5J4TX67_9EUKA</name>
<sequence>MPPLFNQEIIIRLKNQLCVIKPASMNIENYIITEVTANMAGYNATDVCLNRVRQLCSQRPFVAPAQRVEIYTFPTSATLTGIRTSQIIPLSHVTVILRITVKREQFRPFIRSY</sequence>
<accession>A0A5J4TX67</accession>
<reference evidence="1 2" key="1">
    <citation type="submission" date="2019-03" db="EMBL/GenBank/DDBJ databases">
        <title>Single cell metagenomics reveals metabolic interactions within the superorganism composed of flagellate Streblomastix strix and complex community of Bacteroidetes bacteria on its surface.</title>
        <authorList>
            <person name="Treitli S.C."/>
            <person name="Kolisko M."/>
            <person name="Husnik F."/>
            <person name="Keeling P."/>
            <person name="Hampl V."/>
        </authorList>
    </citation>
    <scope>NUCLEOTIDE SEQUENCE [LARGE SCALE GENOMIC DNA]</scope>
    <source>
        <strain evidence="1">ST1C</strain>
    </source>
</reference>